<dbReference type="EMBL" id="DS547107">
    <property type="protein sequence ID" value="EDR06756.1"/>
    <property type="molecule type" value="Genomic_DNA"/>
</dbReference>
<evidence type="ECO:0000313" key="1">
    <source>
        <dbReference type="EMBL" id="EDR06756.1"/>
    </source>
</evidence>
<keyword evidence="2" id="KW-1185">Reference proteome</keyword>
<sequence length="81" mass="9220">MFYAREGEKAWARMCEEMNRQAEAKAQRKAERNASLKNLLPRALGIFRFNRNLLSSAKSTAESSLCERDSMDKESKTVSCA</sequence>
<dbReference type="HOGENOM" id="CLU_2574266_0_0_1"/>
<protein>
    <submittedName>
        <fullName evidence="1">Predicted protein</fullName>
    </submittedName>
</protein>
<evidence type="ECO:0000313" key="2">
    <source>
        <dbReference type="Proteomes" id="UP000001194"/>
    </source>
</evidence>
<dbReference type="Proteomes" id="UP000001194">
    <property type="component" value="Unassembled WGS sequence"/>
</dbReference>
<reference evidence="1 2" key="1">
    <citation type="journal article" date="2008" name="Nature">
        <title>The genome of Laccaria bicolor provides insights into mycorrhizal symbiosis.</title>
        <authorList>
            <person name="Martin F."/>
            <person name="Aerts A."/>
            <person name="Ahren D."/>
            <person name="Brun A."/>
            <person name="Danchin E.G.J."/>
            <person name="Duchaussoy F."/>
            <person name="Gibon J."/>
            <person name="Kohler A."/>
            <person name="Lindquist E."/>
            <person name="Pereda V."/>
            <person name="Salamov A."/>
            <person name="Shapiro H.J."/>
            <person name="Wuyts J."/>
            <person name="Blaudez D."/>
            <person name="Buee M."/>
            <person name="Brokstein P."/>
            <person name="Canbaeck B."/>
            <person name="Cohen D."/>
            <person name="Courty P.E."/>
            <person name="Coutinho P.M."/>
            <person name="Delaruelle C."/>
            <person name="Detter J.C."/>
            <person name="Deveau A."/>
            <person name="DiFazio S."/>
            <person name="Duplessis S."/>
            <person name="Fraissinet-Tachet L."/>
            <person name="Lucic E."/>
            <person name="Frey-Klett P."/>
            <person name="Fourrey C."/>
            <person name="Feussner I."/>
            <person name="Gay G."/>
            <person name="Grimwood J."/>
            <person name="Hoegger P.J."/>
            <person name="Jain P."/>
            <person name="Kilaru S."/>
            <person name="Labbe J."/>
            <person name="Lin Y.C."/>
            <person name="Legue V."/>
            <person name="Le Tacon F."/>
            <person name="Marmeisse R."/>
            <person name="Melayah D."/>
            <person name="Montanini B."/>
            <person name="Muratet M."/>
            <person name="Nehls U."/>
            <person name="Niculita-Hirzel H."/>
            <person name="Oudot-Le Secq M.P."/>
            <person name="Peter M."/>
            <person name="Quesneville H."/>
            <person name="Rajashekar B."/>
            <person name="Reich M."/>
            <person name="Rouhier N."/>
            <person name="Schmutz J."/>
            <person name="Yin T."/>
            <person name="Chalot M."/>
            <person name="Henrissat B."/>
            <person name="Kuees U."/>
            <person name="Lucas S."/>
            <person name="Van de Peer Y."/>
            <person name="Podila G.K."/>
            <person name="Polle A."/>
            <person name="Pukkila P.J."/>
            <person name="Richardson P.M."/>
            <person name="Rouze P."/>
            <person name="Sanders I.R."/>
            <person name="Stajich J.E."/>
            <person name="Tunlid A."/>
            <person name="Tuskan G."/>
            <person name="Grigoriev I.V."/>
        </authorList>
    </citation>
    <scope>NUCLEOTIDE SEQUENCE [LARGE SCALE GENOMIC DNA]</scope>
    <source>
        <strain evidence="2">S238N-H82 / ATCC MYA-4686</strain>
    </source>
</reference>
<accession>B0DEZ3</accession>
<gene>
    <name evidence="1" type="ORF">LACBIDRAFT_299611</name>
</gene>
<organism evidence="2">
    <name type="scientific">Laccaria bicolor (strain S238N-H82 / ATCC MYA-4686)</name>
    <name type="common">Bicoloured deceiver</name>
    <name type="synonym">Laccaria laccata var. bicolor</name>
    <dbReference type="NCBI Taxonomy" id="486041"/>
    <lineage>
        <taxon>Eukaryota</taxon>
        <taxon>Fungi</taxon>
        <taxon>Dikarya</taxon>
        <taxon>Basidiomycota</taxon>
        <taxon>Agaricomycotina</taxon>
        <taxon>Agaricomycetes</taxon>
        <taxon>Agaricomycetidae</taxon>
        <taxon>Agaricales</taxon>
        <taxon>Agaricineae</taxon>
        <taxon>Hydnangiaceae</taxon>
        <taxon>Laccaria</taxon>
    </lineage>
</organism>
<dbReference type="GeneID" id="6078317"/>
<dbReference type="RefSeq" id="XP_001882603.1">
    <property type="nucleotide sequence ID" value="XM_001882568.1"/>
</dbReference>
<name>B0DEZ3_LACBS</name>
<proteinExistence type="predicted"/>
<dbReference type="KEGG" id="lbc:LACBIDRAFT_299611"/>
<dbReference type="AlphaFoldDB" id="B0DEZ3"/>
<dbReference type="InParanoid" id="B0DEZ3"/>